<name>A0ABR6VJE9_9FIRM</name>
<dbReference type="EMBL" id="JACOGK010000023">
    <property type="protein sequence ID" value="MBC3537283.1"/>
    <property type="molecule type" value="Genomic_DNA"/>
</dbReference>
<dbReference type="Proteomes" id="UP000606870">
    <property type="component" value="Unassembled WGS sequence"/>
</dbReference>
<dbReference type="PANTHER" id="PTHR33171:SF17">
    <property type="entry name" value="LARA-LIKE N-TERMINAL DOMAIN-CONTAINING PROTEIN"/>
    <property type="match status" value="1"/>
</dbReference>
<reference evidence="3 4" key="1">
    <citation type="submission" date="2020-08" db="EMBL/GenBank/DDBJ databases">
        <authorList>
            <person name="Liu C."/>
            <person name="Sun Q."/>
        </authorList>
    </citation>
    <scope>NUCLEOTIDE SEQUENCE [LARGE SCALE GENOMIC DNA]</scope>
    <source>
        <strain evidence="3 4">NSJ-59</strain>
    </source>
</reference>
<feature type="domain" description="Lactate racemase C-terminal" evidence="2">
    <location>
        <begin position="281"/>
        <end position="406"/>
    </location>
</feature>
<evidence type="ECO:0000313" key="4">
    <source>
        <dbReference type="Proteomes" id="UP000606870"/>
    </source>
</evidence>
<dbReference type="Gene3D" id="3.40.50.11440">
    <property type="match status" value="1"/>
</dbReference>
<dbReference type="Gene3D" id="3.90.226.30">
    <property type="match status" value="1"/>
</dbReference>
<sequence>MPTFSLPFGKGTETITLPEEHLLYDLRGRETQAVADEEAAVQAALEHPIGSAPLSEIVQAGDTVTIVVSDVTRLVHTDRMLPVIVGELNRIGVADEQITVLIAPGTHRAHTQAEDELVCGKDMVRRLRIVQHDCHDAAQLTCVGRTSYGNDIYINTAAVQADKLILTGAVSFHPMAGYGGGRKAVVPGIAGFDTIMRNHALALAETPGAGCNPACDAGLLAGNPFHEDMQEACALVAPDFLVNTVFTTDGDLYEVVAGHWLEAWKKGCHDLLSIGSVPITERADVTIASAGGYPKDMNLYQSIKAHMNAAFATKPGGIMIFTLDCPDIQEPAIFTDWFFRNDLDQCEADLRDHFLMPGFVAFKGRCIIRSMKRVYVVTRPENFAIIRQSGQIPAASLAEAWQMAQAELAELDHPYTYTIMSHASGTLPVLQQ</sequence>
<dbReference type="Pfam" id="PF09861">
    <property type="entry name" value="Lar_N"/>
    <property type="match status" value="1"/>
</dbReference>
<keyword evidence="4" id="KW-1185">Reference proteome</keyword>
<evidence type="ECO:0000259" key="1">
    <source>
        <dbReference type="Pfam" id="PF09861"/>
    </source>
</evidence>
<dbReference type="Pfam" id="PF21113">
    <property type="entry name" value="LarA_C"/>
    <property type="match status" value="1"/>
</dbReference>
<evidence type="ECO:0000313" key="3">
    <source>
        <dbReference type="EMBL" id="MBC3537283.1"/>
    </source>
</evidence>
<dbReference type="InterPro" id="IPR043166">
    <property type="entry name" value="LarA-like_C"/>
</dbReference>
<gene>
    <name evidence="3" type="primary">larA</name>
    <name evidence="3" type="ORF">H8J70_08465</name>
</gene>
<feature type="domain" description="LarA-like N-terminal" evidence="1">
    <location>
        <begin position="8"/>
        <end position="204"/>
    </location>
</feature>
<comment type="caution">
    <text evidence="3">The sequence shown here is derived from an EMBL/GenBank/DDBJ whole genome shotgun (WGS) entry which is preliminary data.</text>
</comment>
<dbReference type="RefSeq" id="WP_186503554.1">
    <property type="nucleotide sequence ID" value="NZ_JACOGK010000023.1"/>
</dbReference>
<protein>
    <submittedName>
        <fullName evidence="3">Nickel-dependent lactate racemase</fullName>
    </submittedName>
</protein>
<dbReference type="NCBIfam" id="NF033504">
    <property type="entry name" value="Ni_dep_LarA"/>
    <property type="match status" value="1"/>
</dbReference>
<organism evidence="3 4">
    <name type="scientific">Megasphaera hominis</name>
    <dbReference type="NCBI Taxonomy" id="159836"/>
    <lineage>
        <taxon>Bacteria</taxon>
        <taxon>Bacillati</taxon>
        <taxon>Bacillota</taxon>
        <taxon>Negativicutes</taxon>
        <taxon>Veillonellales</taxon>
        <taxon>Veillonellaceae</taxon>
        <taxon>Megasphaera</taxon>
    </lineage>
</organism>
<dbReference type="InterPro" id="IPR047926">
    <property type="entry name" value="Ni_dep_LarA"/>
</dbReference>
<dbReference type="InterPro" id="IPR018657">
    <property type="entry name" value="LarA-like_N"/>
</dbReference>
<dbReference type="InterPro" id="IPR048068">
    <property type="entry name" value="LarA-like"/>
</dbReference>
<dbReference type="PANTHER" id="PTHR33171">
    <property type="entry name" value="LAR_N DOMAIN-CONTAINING PROTEIN"/>
    <property type="match status" value="1"/>
</dbReference>
<evidence type="ECO:0000259" key="2">
    <source>
        <dbReference type="Pfam" id="PF21113"/>
    </source>
</evidence>
<dbReference type="InterPro" id="IPR048520">
    <property type="entry name" value="LarA_C"/>
</dbReference>
<accession>A0ABR6VJE9</accession>
<proteinExistence type="predicted"/>